<keyword evidence="2" id="KW-0032">Aminotransferase</keyword>
<dbReference type="InterPro" id="IPR019999">
    <property type="entry name" value="Anth_synth_I-like"/>
</dbReference>
<dbReference type="Pfam" id="PF00425">
    <property type="entry name" value="Chorismate_bind"/>
    <property type="match status" value="1"/>
</dbReference>
<dbReference type="PRINTS" id="PR00095">
    <property type="entry name" value="ANTSNTHASEI"/>
</dbReference>
<keyword evidence="3" id="KW-1185">Reference proteome</keyword>
<dbReference type="Gene3D" id="3.60.120.10">
    <property type="entry name" value="Anthranilate synthase"/>
    <property type="match status" value="1"/>
</dbReference>
<dbReference type="InterPro" id="IPR015890">
    <property type="entry name" value="Chorismate_C"/>
</dbReference>
<dbReference type="STRING" id="32024.GCA_000788295_01202"/>
<dbReference type="EC" id="2.7.7.7" evidence="2"/>
<name>A0A381DIU0_9BACT</name>
<dbReference type="AlphaFoldDB" id="A0A381DIU0"/>
<sequence length="316" mass="36488">MTQENIAKMNNFSQNKTPFIALLSYDEPENDIVCKLSEAKNFGVKFKFNAKKKRTISYKMKKFSLKFKAYKTAFNKVQKYMRLGHCYLANLCFATPFHTNLSPKTIYKHSTAPLKIMLKNRFICFTPELFVKIKNRKISTYPMKGTIDAKIPMAREILLNDKKELSEQAMITDLMRNDLNMVSSAVQVEKFRYFSKIKTKRGEILQTSTKISGRLSEHFSQNFGDLFEKILPAGSITGAPKMRVCEILREVECEKRGFYTGVFVHFDGRVLRSFVLIRFVEISPSGLKFFSGGGITLESTARKEFDELIKKAYFTF</sequence>
<dbReference type="GO" id="GO:0000162">
    <property type="term" value="P:L-tryptophan biosynthetic process"/>
    <property type="evidence" value="ECO:0007669"/>
    <property type="project" value="TreeGrafter"/>
</dbReference>
<dbReference type="GO" id="GO:0046820">
    <property type="term" value="F:4-amino-4-deoxychorismate synthase activity"/>
    <property type="evidence" value="ECO:0007669"/>
    <property type="project" value="UniProtKB-EC"/>
</dbReference>
<dbReference type="RefSeq" id="WP_235610058.1">
    <property type="nucleotide sequence ID" value="NZ_CP043427.1"/>
</dbReference>
<protein>
    <submittedName>
        <fullName evidence="2">Para-aminobenzoate synthase component I</fullName>
        <ecNumber evidence="2">2.6.1.85</ecNumber>
        <ecNumber evidence="2">2.7.7.7</ecNumber>
    </submittedName>
</protein>
<reference evidence="2 3" key="1">
    <citation type="submission" date="2018-06" db="EMBL/GenBank/DDBJ databases">
        <authorList>
            <consortium name="Pathogen Informatics"/>
            <person name="Doyle S."/>
        </authorList>
    </citation>
    <scope>NUCLEOTIDE SEQUENCE [LARGE SCALE GENOMIC DNA]</scope>
    <source>
        <strain evidence="2 3">NCTC12475</strain>
    </source>
</reference>
<gene>
    <name evidence="2" type="primary">pabB</name>
    <name evidence="2" type="ORF">NCTC12475_00783</name>
</gene>
<evidence type="ECO:0000313" key="2">
    <source>
        <dbReference type="EMBL" id="SUX10586.1"/>
    </source>
</evidence>
<evidence type="ECO:0000313" key="3">
    <source>
        <dbReference type="Proteomes" id="UP000254920"/>
    </source>
</evidence>
<keyword evidence="2" id="KW-0808">Transferase</keyword>
<dbReference type="InterPro" id="IPR005801">
    <property type="entry name" value="ADC_synthase"/>
</dbReference>
<proteinExistence type="predicted"/>
<dbReference type="Proteomes" id="UP000254920">
    <property type="component" value="Unassembled WGS sequence"/>
</dbReference>
<dbReference type="GeneID" id="93091215"/>
<organism evidence="2 3">
    <name type="scientific">Campylobacter sputorum subsp. sputorum</name>
    <dbReference type="NCBI Taxonomy" id="32024"/>
    <lineage>
        <taxon>Bacteria</taxon>
        <taxon>Pseudomonadati</taxon>
        <taxon>Campylobacterota</taxon>
        <taxon>Epsilonproteobacteria</taxon>
        <taxon>Campylobacterales</taxon>
        <taxon>Campylobacteraceae</taxon>
        <taxon>Campylobacter</taxon>
    </lineage>
</organism>
<keyword evidence="2" id="KW-0548">Nucleotidyltransferase</keyword>
<dbReference type="SUPFAM" id="SSF56322">
    <property type="entry name" value="ADC synthase"/>
    <property type="match status" value="1"/>
</dbReference>
<accession>A0A381DIU0</accession>
<dbReference type="GO" id="GO:0003887">
    <property type="term" value="F:DNA-directed DNA polymerase activity"/>
    <property type="evidence" value="ECO:0007669"/>
    <property type="project" value="UniProtKB-EC"/>
</dbReference>
<evidence type="ECO:0000259" key="1">
    <source>
        <dbReference type="Pfam" id="PF00425"/>
    </source>
</evidence>
<dbReference type="EMBL" id="UFVD01000001">
    <property type="protein sequence ID" value="SUX10586.1"/>
    <property type="molecule type" value="Genomic_DNA"/>
</dbReference>
<dbReference type="PANTHER" id="PTHR11236:SF50">
    <property type="entry name" value="AMINODEOXYCHORISMATE SYNTHASE COMPONENT 1"/>
    <property type="match status" value="1"/>
</dbReference>
<dbReference type="NCBIfam" id="NF005486">
    <property type="entry name" value="PRK07093.1"/>
    <property type="match status" value="1"/>
</dbReference>
<dbReference type="EC" id="2.6.1.85" evidence="2"/>
<feature type="domain" description="Chorismate-utilising enzyme C-terminal" evidence="1">
    <location>
        <begin position="68"/>
        <end position="311"/>
    </location>
</feature>
<dbReference type="PANTHER" id="PTHR11236">
    <property type="entry name" value="AMINOBENZOATE/ANTHRANILATE SYNTHASE"/>
    <property type="match status" value="1"/>
</dbReference>